<evidence type="ECO:0000313" key="3">
    <source>
        <dbReference type="Proteomes" id="UP000535491"/>
    </source>
</evidence>
<feature type="domain" description="AB hydrolase-1" evidence="1">
    <location>
        <begin position="30"/>
        <end position="142"/>
    </location>
</feature>
<name>A0A7W1WNB3_9BACL</name>
<accession>A0A7W1WNB3</accession>
<dbReference type="EMBL" id="JACEIQ010000001">
    <property type="protein sequence ID" value="MBA4492990.1"/>
    <property type="molecule type" value="Genomic_DNA"/>
</dbReference>
<dbReference type="SUPFAM" id="SSF53474">
    <property type="entry name" value="alpha/beta-Hydrolases"/>
    <property type="match status" value="1"/>
</dbReference>
<dbReference type="Pfam" id="PF12697">
    <property type="entry name" value="Abhydrolase_6"/>
    <property type="match status" value="1"/>
</dbReference>
<dbReference type="InterPro" id="IPR000073">
    <property type="entry name" value="AB_hydrolase_1"/>
</dbReference>
<keyword evidence="2" id="KW-0378">Hydrolase</keyword>
<dbReference type="Gene3D" id="3.40.50.1820">
    <property type="entry name" value="alpha/beta hydrolase"/>
    <property type="match status" value="1"/>
</dbReference>
<reference evidence="2 3" key="1">
    <citation type="submission" date="2020-07" db="EMBL/GenBank/DDBJ databases">
        <authorList>
            <person name="Feng H."/>
        </authorList>
    </citation>
    <scope>NUCLEOTIDE SEQUENCE [LARGE SCALE GENOMIC DNA]</scope>
    <source>
        <strain evidence="3">s-10</strain>
    </source>
</reference>
<dbReference type="GO" id="GO:0016787">
    <property type="term" value="F:hydrolase activity"/>
    <property type="evidence" value="ECO:0007669"/>
    <property type="project" value="UniProtKB-KW"/>
</dbReference>
<comment type="caution">
    <text evidence="2">The sequence shown here is derived from an EMBL/GenBank/DDBJ whole genome shotgun (WGS) entry which is preliminary data.</text>
</comment>
<evidence type="ECO:0000259" key="1">
    <source>
        <dbReference type="Pfam" id="PF12697"/>
    </source>
</evidence>
<dbReference type="InterPro" id="IPR029058">
    <property type="entry name" value="AB_hydrolase_fold"/>
</dbReference>
<dbReference type="AlphaFoldDB" id="A0A7W1WNB3"/>
<sequence>MEQFWFENKGQKLLGILRHPGRGSFDWGAVFLHGFGQNKAGSYFLFTRMAQKLSEFIPTFQFDYRGFGDSEGETEDVNLDEVVSDADEAIVQIRERTGCKHVVLIGAGFGNWVGAQCLMKGTGSAMILLSPYCKEQIKPLLLSFSVKQSVVDTYDLGEWGTDKEVTLFFERMGGGLNRSRGIRMQSSFLNALAETDCSILNESEKPLLVFRAKGEEQVLQNPLQNTIVLENCDFRFMHPLERDKIIAESARWVKGLTGVRI</sequence>
<evidence type="ECO:0000313" key="2">
    <source>
        <dbReference type="EMBL" id="MBA4492990.1"/>
    </source>
</evidence>
<keyword evidence="3" id="KW-1185">Reference proteome</keyword>
<protein>
    <submittedName>
        <fullName evidence="2">Alpha/beta hydrolase</fullName>
    </submittedName>
</protein>
<dbReference type="RefSeq" id="WP_181750210.1">
    <property type="nucleotide sequence ID" value="NZ_JACEIQ010000001.1"/>
</dbReference>
<gene>
    <name evidence="2" type="ORF">H1191_01505</name>
</gene>
<proteinExistence type="predicted"/>
<organism evidence="2 3">
    <name type="scientific">Paenactinomyces guangxiensis</name>
    <dbReference type="NCBI Taxonomy" id="1490290"/>
    <lineage>
        <taxon>Bacteria</taxon>
        <taxon>Bacillati</taxon>
        <taxon>Bacillota</taxon>
        <taxon>Bacilli</taxon>
        <taxon>Bacillales</taxon>
        <taxon>Thermoactinomycetaceae</taxon>
        <taxon>Paenactinomyces</taxon>
    </lineage>
</organism>
<dbReference type="Proteomes" id="UP000535491">
    <property type="component" value="Unassembled WGS sequence"/>
</dbReference>